<dbReference type="InterPro" id="IPR035435">
    <property type="entry name" value="DPH1/DPH2_euk_archaea"/>
</dbReference>
<dbReference type="InterPro" id="IPR042264">
    <property type="entry name" value="DPH1/DPH2_2"/>
</dbReference>
<evidence type="ECO:0000256" key="6">
    <source>
        <dbReference type="ARBA" id="ARBA00022691"/>
    </source>
</evidence>
<protein>
    <recommendedName>
        <fullName evidence="4 12">2-(3-amino-3-carboxypropyl)histidine synthase subunit 1</fullName>
        <ecNumber evidence="3 12">2.5.1.108</ecNumber>
    </recommendedName>
</protein>
<evidence type="ECO:0000256" key="2">
    <source>
        <dbReference type="ARBA" id="ARBA00010173"/>
    </source>
</evidence>
<gene>
    <name evidence="14" type="ORF">E3P90_00450</name>
</gene>
<evidence type="ECO:0000256" key="8">
    <source>
        <dbReference type="ARBA" id="ARBA00023004"/>
    </source>
</evidence>
<accession>A0A4T0HP78</accession>
<dbReference type="FunFam" id="3.40.50.11840:FF:000001">
    <property type="entry name" value="2-(3-amino-3-carboxypropyl)histidine synthase subunit 1"/>
    <property type="match status" value="1"/>
</dbReference>
<comment type="function">
    <text evidence="11">Catalyzes the first step of diphthamide biosynthesis, a post-translational modification of histidine which occurs in elongation factor 2. DPH1 and DPH2 transfer a 3-amino-3-carboxypropyl (ACP) group from S-adenosyl-L-methionine (SAM) to a histidine residue, the reaction is assisted by a reduction system comprising DPH3 and a NADH-dependent reductase, predominantly CBR1.</text>
</comment>
<dbReference type="InterPro" id="IPR042265">
    <property type="entry name" value="DPH1/DPH2_3"/>
</dbReference>
<name>A0A4T0HP78_WALIC</name>
<evidence type="ECO:0000256" key="9">
    <source>
        <dbReference type="ARBA" id="ARBA00023014"/>
    </source>
</evidence>
<keyword evidence="6 12" id="KW-0949">S-adenosyl-L-methionine</keyword>
<evidence type="ECO:0000256" key="12">
    <source>
        <dbReference type="PIRNR" id="PIRNR004967"/>
    </source>
</evidence>
<dbReference type="SFLD" id="SFLDS00032">
    <property type="entry name" value="Radical_SAM_3-amino-3-carboxyp"/>
    <property type="match status" value="1"/>
</dbReference>
<sequence length="526" mass="57859">MTEDKKPRRKFVGSTKAPSSQPAAAQNGIPDEILNDTQLNIAMALLPDNYSFEIHKTIHWIRKENATVVGLQFPEGLQMFACTISDLLEKFTSAQVIILGDVTYGACCVDDFTARALGCDMLVHYGHSCLVPINQTSIKTLYVFVEISVDSTHLAKTIRKNFPTNAQQFENTLLHSDTERYQSVELENAPPKKTKLALVGTVQFVGALQGLALDLRKDLRQETPQSKPAGLIEGGYEDGKTEAATATGSAQTPFDSQQSDIHMDSYEVIIPQIRPLSPGEVLGCTAPKLDAVDALLYIGDGRFHLESIMIANPAVPAFRYDPYSKKITREHYDHAEMRMIRSDAVALAKGGSDAQHADNASTATWGVVLGTLGRQGSLKVLETIANLIETRGGIEYVPILISELSPQKVSLFGDELSTFVQTSCPRLSIDWGYAFPKPLLSPYEAAVTLERTQGWDRDVDGERDYPMDFYANDSRGPWTPRYGLMPPRRPRRTPAARANESVERSTNKSTNNTPNPNQVAQAVAAI</sequence>
<keyword evidence="12" id="KW-0004">4Fe-4S</keyword>
<evidence type="ECO:0000256" key="5">
    <source>
        <dbReference type="ARBA" id="ARBA00022679"/>
    </source>
</evidence>
<proteinExistence type="inferred from homology"/>
<evidence type="ECO:0000313" key="14">
    <source>
        <dbReference type="EMBL" id="TIB16338.1"/>
    </source>
</evidence>
<evidence type="ECO:0000256" key="4">
    <source>
        <dbReference type="ARBA" id="ARBA00021915"/>
    </source>
</evidence>
<comment type="catalytic activity">
    <reaction evidence="10 12">
        <text>L-histidyl-[translation elongation factor 2] + S-adenosyl-L-methionine = 2-[(3S)-amino-3-carboxypropyl]-L-histidyl-[translation elongation factor 2] + S-methyl-5'-thioadenosine + H(+)</text>
        <dbReference type="Rhea" id="RHEA:36783"/>
        <dbReference type="Rhea" id="RHEA-COMP:9748"/>
        <dbReference type="Rhea" id="RHEA-COMP:9749"/>
        <dbReference type="ChEBI" id="CHEBI:15378"/>
        <dbReference type="ChEBI" id="CHEBI:17509"/>
        <dbReference type="ChEBI" id="CHEBI:29979"/>
        <dbReference type="ChEBI" id="CHEBI:59789"/>
        <dbReference type="ChEBI" id="CHEBI:73995"/>
        <dbReference type="EC" id="2.5.1.108"/>
    </reaction>
</comment>
<dbReference type="InterPro" id="IPR042263">
    <property type="entry name" value="DPH1/DPH2_1"/>
</dbReference>
<dbReference type="AlphaFoldDB" id="A0A4T0HP78"/>
<dbReference type="GO" id="GO:0046872">
    <property type="term" value="F:metal ion binding"/>
    <property type="evidence" value="ECO:0007669"/>
    <property type="project" value="UniProtKB-KW"/>
</dbReference>
<dbReference type="GO" id="GO:0051539">
    <property type="term" value="F:4 iron, 4 sulfur cluster binding"/>
    <property type="evidence" value="ECO:0007669"/>
    <property type="project" value="UniProtKB-UniRule"/>
</dbReference>
<dbReference type="EMBL" id="SPOF01000004">
    <property type="protein sequence ID" value="TIB16338.1"/>
    <property type="molecule type" value="Genomic_DNA"/>
</dbReference>
<feature type="region of interest" description="Disordered" evidence="13">
    <location>
        <begin position="1"/>
        <end position="27"/>
    </location>
</feature>
<organism evidence="14 15">
    <name type="scientific">Wallemia ichthyophaga</name>
    <dbReference type="NCBI Taxonomy" id="245174"/>
    <lineage>
        <taxon>Eukaryota</taxon>
        <taxon>Fungi</taxon>
        <taxon>Dikarya</taxon>
        <taxon>Basidiomycota</taxon>
        <taxon>Wallemiomycotina</taxon>
        <taxon>Wallemiomycetes</taxon>
        <taxon>Wallemiales</taxon>
        <taxon>Wallemiaceae</taxon>
        <taxon>Wallemia</taxon>
    </lineage>
</organism>
<dbReference type="Pfam" id="PF01866">
    <property type="entry name" value="Diphthamide_syn"/>
    <property type="match status" value="2"/>
</dbReference>
<keyword evidence="9" id="KW-0411">Iron-sulfur</keyword>
<dbReference type="EC" id="2.5.1.108" evidence="3 12"/>
<dbReference type="GO" id="GO:0090560">
    <property type="term" value="F:2-(3-amino-3-carboxypropyl)histidine synthase activity"/>
    <property type="evidence" value="ECO:0007669"/>
    <property type="project" value="UniProtKB-UniRule"/>
</dbReference>
<dbReference type="Proteomes" id="UP000306954">
    <property type="component" value="Unassembled WGS sequence"/>
</dbReference>
<dbReference type="Gene3D" id="3.40.50.11840">
    <property type="entry name" value="Diphthamide synthesis DPH1/DPH2 domain 1"/>
    <property type="match status" value="1"/>
</dbReference>
<evidence type="ECO:0000256" key="11">
    <source>
        <dbReference type="ARBA" id="ARBA00060338"/>
    </source>
</evidence>
<dbReference type="Gene3D" id="3.40.50.11850">
    <property type="entry name" value="Diphthamide synthesis DPH1/DPH2 domain 2"/>
    <property type="match status" value="1"/>
</dbReference>
<dbReference type="UniPathway" id="UPA00559"/>
<evidence type="ECO:0000313" key="15">
    <source>
        <dbReference type="Proteomes" id="UP000306954"/>
    </source>
</evidence>
<dbReference type="PANTHER" id="PTHR10762">
    <property type="entry name" value="DIPHTHAMIDE BIOSYNTHESIS PROTEIN"/>
    <property type="match status" value="1"/>
</dbReference>
<evidence type="ECO:0000256" key="13">
    <source>
        <dbReference type="SAM" id="MobiDB-lite"/>
    </source>
</evidence>
<dbReference type="NCBIfam" id="TIGR00322">
    <property type="entry name" value="diphth2_R"/>
    <property type="match status" value="2"/>
</dbReference>
<feature type="region of interest" description="Disordered" evidence="13">
    <location>
        <begin position="480"/>
        <end position="526"/>
    </location>
</feature>
<comment type="pathway">
    <text evidence="1 12">Protein modification; peptidyl-diphthamide biosynthesis.</text>
</comment>
<dbReference type="PIRSF" id="PIRSF004967">
    <property type="entry name" value="DPH1"/>
    <property type="match status" value="1"/>
</dbReference>
<comment type="caution">
    <text evidence="14">The sequence shown here is derived from an EMBL/GenBank/DDBJ whole genome shotgun (WGS) entry which is preliminary data.</text>
</comment>
<evidence type="ECO:0000256" key="3">
    <source>
        <dbReference type="ARBA" id="ARBA00012221"/>
    </source>
</evidence>
<keyword evidence="8" id="KW-0408">Iron</keyword>
<evidence type="ECO:0000256" key="10">
    <source>
        <dbReference type="ARBA" id="ARBA00048403"/>
    </source>
</evidence>
<feature type="compositionally biased region" description="Low complexity" evidence="13">
    <location>
        <begin position="507"/>
        <end position="517"/>
    </location>
</feature>
<dbReference type="OrthoDB" id="1649088at2759"/>
<dbReference type="PANTHER" id="PTHR10762:SF1">
    <property type="entry name" value="2-(3-AMINO-3-CARBOXYPROPYL)HISTIDINE SYNTHASE SUBUNIT 1"/>
    <property type="match status" value="1"/>
</dbReference>
<comment type="cofactor">
    <cofactor evidence="12">
        <name>[4Fe-4S] cluster</name>
        <dbReference type="ChEBI" id="CHEBI:49883"/>
    </cofactor>
    <text evidence="12">Binds 1 [4Fe-4S] cluster per subunit. The cluster is coordinated with 3 cysteines and an exchangeable S-adenosyl-L-methionine.</text>
</comment>
<comment type="similarity">
    <text evidence="2 12">Belongs to the DPH1/DPH2 family. DPH1 subfamily.</text>
</comment>
<dbReference type="GO" id="GO:0017183">
    <property type="term" value="P:protein histidyl modification to diphthamide"/>
    <property type="evidence" value="ECO:0007669"/>
    <property type="project" value="UniProtKB-UniRule"/>
</dbReference>
<evidence type="ECO:0000256" key="1">
    <source>
        <dbReference type="ARBA" id="ARBA00005156"/>
    </source>
</evidence>
<dbReference type="Gene3D" id="3.40.50.11860">
    <property type="entry name" value="Diphthamide synthesis DPH1/DPH2 domain 3"/>
    <property type="match status" value="1"/>
</dbReference>
<keyword evidence="7" id="KW-0479">Metal-binding</keyword>
<dbReference type="InterPro" id="IPR016435">
    <property type="entry name" value="DPH1/DPH2"/>
</dbReference>
<evidence type="ECO:0000256" key="7">
    <source>
        <dbReference type="ARBA" id="ARBA00022723"/>
    </source>
</evidence>
<reference evidence="14 15" key="1">
    <citation type="submission" date="2019-03" db="EMBL/GenBank/DDBJ databases">
        <title>Sequencing 23 genomes of Wallemia ichthyophaga.</title>
        <authorList>
            <person name="Gostincar C."/>
        </authorList>
    </citation>
    <scope>NUCLEOTIDE SEQUENCE [LARGE SCALE GENOMIC DNA]</scope>
    <source>
        <strain evidence="14 15">EXF-8621</strain>
    </source>
</reference>
<keyword evidence="5 12" id="KW-0808">Transferase</keyword>